<name>A0A914MDR3_MELIC</name>
<reference evidence="2" key="1">
    <citation type="submission" date="2022-11" db="UniProtKB">
        <authorList>
            <consortium name="WormBaseParasite"/>
        </authorList>
    </citation>
    <scope>IDENTIFICATION</scope>
</reference>
<dbReference type="Proteomes" id="UP000887563">
    <property type="component" value="Unplaced"/>
</dbReference>
<proteinExistence type="predicted"/>
<organism evidence="1 2">
    <name type="scientific">Meloidogyne incognita</name>
    <name type="common">Southern root-knot nematode worm</name>
    <name type="synonym">Oxyuris incognita</name>
    <dbReference type="NCBI Taxonomy" id="6306"/>
    <lineage>
        <taxon>Eukaryota</taxon>
        <taxon>Metazoa</taxon>
        <taxon>Ecdysozoa</taxon>
        <taxon>Nematoda</taxon>
        <taxon>Chromadorea</taxon>
        <taxon>Rhabditida</taxon>
        <taxon>Tylenchina</taxon>
        <taxon>Tylenchomorpha</taxon>
        <taxon>Tylenchoidea</taxon>
        <taxon>Meloidogynidae</taxon>
        <taxon>Meloidogyninae</taxon>
        <taxon>Meloidogyne</taxon>
        <taxon>Meloidogyne incognita group</taxon>
    </lineage>
</organism>
<protein>
    <submittedName>
        <fullName evidence="2">Uncharacterized protein</fullName>
    </submittedName>
</protein>
<dbReference type="WBParaSite" id="Minc3s01573g24821">
    <property type="protein sequence ID" value="Minc3s01573g24821"/>
    <property type="gene ID" value="Minc3s01573g24821"/>
</dbReference>
<evidence type="ECO:0000313" key="2">
    <source>
        <dbReference type="WBParaSite" id="Minc3s01573g24821"/>
    </source>
</evidence>
<accession>A0A914MDR3</accession>
<keyword evidence="1" id="KW-1185">Reference proteome</keyword>
<dbReference type="AlphaFoldDB" id="A0A914MDR3"/>
<evidence type="ECO:0000313" key="1">
    <source>
        <dbReference type="Proteomes" id="UP000887563"/>
    </source>
</evidence>
<sequence>MLVRLLKPSELNDTELYSKGMIGLPFKKLCEFCKKEIEKGIYLVHYIRCKHIHTTQVTSSSSPLAKKPRIDLNK</sequence>